<organism evidence="1 2">
    <name type="scientific">Serratia phage CHI14</name>
    <dbReference type="NCBI Taxonomy" id="2006941"/>
    <lineage>
        <taxon>Viruses</taxon>
        <taxon>Duplodnaviria</taxon>
        <taxon>Heunggongvirae</taxon>
        <taxon>Uroviricota</taxon>
        <taxon>Caudoviricetes</taxon>
        <taxon>Pantevenvirales</taxon>
        <taxon>Straboviridae</taxon>
        <taxon>Tevenvirinae</taxon>
        <taxon>Winklervirus</taxon>
        <taxon>Winklervirus chi14</taxon>
    </lineage>
</organism>
<evidence type="ECO:0000313" key="1">
    <source>
        <dbReference type="EMBL" id="ARW57664.1"/>
    </source>
</evidence>
<protein>
    <submittedName>
        <fullName evidence="1">Uncharacterized protein</fullName>
    </submittedName>
</protein>
<name>A0A1Z1LXV4_9CAUD</name>
<keyword evidence="2" id="KW-1185">Reference proteome</keyword>
<dbReference type="EMBL" id="MF036690">
    <property type="protein sequence ID" value="ARW57664.1"/>
    <property type="molecule type" value="Genomic_DNA"/>
</dbReference>
<dbReference type="Proteomes" id="UP000225148">
    <property type="component" value="Segment"/>
</dbReference>
<dbReference type="RefSeq" id="YP_009609566.1">
    <property type="nucleotide sequence ID" value="NC_041996.1"/>
</dbReference>
<dbReference type="GeneID" id="40085650"/>
<sequence>MIQLKALRAKRGKAAEKKILMEDYGILQAQSWNLVILACDNEQSTYNGLYPEGVGKARDTHMANMKLVEDKIRSICH</sequence>
<proteinExistence type="predicted"/>
<dbReference type="KEGG" id="vg:40085650"/>
<dbReference type="OrthoDB" id="27662at10239"/>
<accession>A0A1Z1LXV4</accession>
<evidence type="ECO:0000313" key="2">
    <source>
        <dbReference type="Proteomes" id="UP000225148"/>
    </source>
</evidence>
<reference evidence="1 2" key="1">
    <citation type="submission" date="2017-04" db="EMBL/GenBank/DDBJ databases">
        <title>Environmental T4-family bacteriophages evolve to escape abortive infection via multiple routes in a bacterial host employing altruistic suicide through Type III toxin-antitoxin systems.</title>
        <authorList>
            <person name="Chen B."/>
            <person name="Salmond G.P.C."/>
            <person name="Akusobi C."/>
            <person name="Fang X."/>
        </authorList>
    </citation>
    <scope>NUCLEOTIDE SEQUENCE [LARGE SCALE GENOMIC DNA]</scope>
</reference>